<dbReference type="Proteomes" id="UP001295469">
    <property type="component" value="Chromosome A02"/>
</dbReference>
<feature type="compositionally biased region" description="Acidic residues" evidence="1">
    <location>
        <begin position="106"/>
        <end position="119"/>
    </location>
</feature>
<feature type="compositionally biased region" description="Acidic residues" evidence="1">
    <location>
        <begin position="79"/>
        <end position="88"/>
    </location>
</feature>
<feature type="compositionally biased region" description="Low complexity" evidence="1">
    <location>
        <begin position="92"/>
        <end position="105"/>
    </location>
</feature>
<feature type="region of interest" description="Disordered" evidence="1">
    <location>
        <begin position="1"/>
        <end position="128"/>
    </location>
</feature>
<reference evidence="2" key="1">
    <citation type="submission" date="2021-01" db="EMBL/GenBank/DDBJ databases">
        <authorList>
            <consortium name="Genoscope - CEA"/>
            <person name="William W."/>
        </authorList>
    </citation>
    <scope>NUCLEOTIDE SEQUENCE</scope>
</reference>
<protein>
    <submittedName>
        <fullName evidence="2">(rape) hypothetical protein</fullName>
    </submittedName>
</protein>
<evidence type="ECO:0000313" key="2">
    <source>
        <dbReference type="EMBL" id="CAF2139646.1"/>
    </source>
</evidence>
<organism evidence="2">
    <name type="scientific">Brassica napus</name>
    <name type="common">Rape</name>
    <dbReference type="NCBI Taxonomy" id="3708"/>
    <lineage>
        <taxon>Eukaryota</taxon>
        <taxon>Viridiplantae</taxon>
        <taxon>Streptophyta</taxon>
        <taxon>Embryophyta</taxon>
        <taxon>Tracheophyta</taxon>
        <taxon>Spermatophyta</taxon>
        <taxon>Magnoliopsida</taxon>
        <taxon>eudicotyledons</taxon>
        <taxon>Gunneridae</taxon>
        <taxon>Pentapetalae</taxon>
        <taxon>rosids</taxon>
        <taxon>malvids</taxon>
        <taxon>Brassicales</taxon>
        <taxon>Brassicaceae</taxon>
        <taxon>Brassiceae</taxon>
        <taxon>Brassica</taxon>
    </lineage>
</organism>
<proteinExistence type="predicted"/>
<name>A0A816WX93_BRANA</name>
<evidence type="ECO:0000256" key="1">
    <source>
        <dbReference type="SAM" id="MobiDB-lite"/>
    </source>
</evidence>
<sequence>MKNFSKKTATEGEAVPSGVVKATKPLKKAKREPEDDDLETKTNLKKKQRGVDLLISVKGKRDHVKNSLKAKAEIRSSEDESSSNEDSEEKTVASVKVAAKVSSSSESDDDSLSDDEESDKGEKVGQRMAKADIKIGVVSYSGRWPFGGLGLCGRC</sequence>
<accession>A0A816WX93</accession>
<dbReference type="EMBL" id="HG994356">
    <property type="protein sequence ID" value="CAF2139646.1"/>
    <property type="molecule type" value="Genomic_DNA"/>
</dbReference>
<feature type="compositionally biased region" description="Basic residues" evidence="1">
    <location>
        <begin position="58"/>
        <end position="68"/>
    </location>
</feature>
<dbReference type="AlphaFoldDB" id="A0A816WX93"/>
<gene>
    <name evidence="2" type="ORF">DARMORV10_A02P18280.1</name>
</gene>